<dbReference type="SMART" id="SM01289">
    <property type="entry name" value="PYRIN"/>
    <property type="match status" value="1"/>
</dbReference>
<evidence type="ECO:0000313" key="24">
    <source>
        <dbReference type="Proteomes" id="UP000005225"/>
    </source>
</evidence>
<evidence type="ECO:0000256" key="6">
    <source>
        <dbReference type="ARBA" id="ARBA00022590"/>
    </source>
</evidence>
<dbReference type="GO" id="GO:0032731">
    <property type="term" value="P:positive regulation of interleukin-1 beta production"/>
    <property type="evidence" value="ECO:0007669"/>
    <property type="project" value="UniProtKB-ARBA"/>
</dbReference>
<name>H0WTA0_OTOGA</name>
<reference evidence="23" key="2">
    <citation type="submission" date="2025-08" db="UniProtKB">
        <authorList>
            <consortium name="Ensembl"/>
        </authorList>
    </citation>
    <scope>IDENTIFICATION</scope>
</reference>
<feature type="compositionally biased region" description="Basic and acidic residues" evidence="18">
    <location>
        <begin position="220"/>
        <end position="242"/>
    </location>
</feature>
<dbReference type="FunFam" id="1.10.533.10:FF:000013">
    <property type="entry name" value="Apoptosis-associated speck-like protein containing a CARD"/>
    <property type="match status" value="1"/>
</dbReference>
<sequence length="1482" mass="167532">MASGAHWQLGYYLELLKKEELKEFQLQLSSEASFQGPSSAAAVPPEKMSGMEVASRLVAQYGQQQAWDLALQTWRQMGLNSFCARAQAELALLSGDDLPSLCSPSIPNLESPNPPSPAVMQESFDSRVLEKIGYLGYTQHSERRTSDQLTDTSRRHWKENPYLPFYQALPSSPDQQSPSQESPNTPTSTAVLRGGKSPPQPNPEPRKQESPGAEWPLAETSEKYFTRIREKERKESRKEGRGSPEMPYGTGPPSISNILGKRHQNQKREHLCFTQSWKNEDLHKKFTQLLLLQRPHPRGLESLVIKKTQNPVVENLGHLIEIGDLFASGLGTQEEPRIVILHGAAGIGKSTLARQVQRGWEEGRLYQDRFQHVFYFSCAELAQSKVMSLAELITQAQEAPPAPLQQVLSRPEQLLFILDGVDEPRWVLWQESTEFCQHWSQPQQVAMLLGSLLGKTILPEASFLITTRTVALQKLIPSLKQPRWVEVLGFSESSRKEYFYNYFTDENQALRALSLVESNPAVWTMCLVPWLSWLVCTCLKQQMERGEDLTLTTPTATGFCLRYLSQALPAQPLGHHLRGICSLAAEGIWRKRSLFRLHDFGRHGLDGPVISTFVTMGVLRKYPNSWGYCFIHRCFQEFFAAVSCALGDEKERGEHPNSIRGVGGLLQAYKTHDLSRAPTRRFLFGLLSEQAGREMESIFTCQQAPELKQELVKWAKRESWVLRSPQQPGFLELFHCLYETQDEEFLTQVIGHFLASSVCVQTGMELLVFTFCIKFCHYVKRLQLHEGGQHRPRWRPARVVLFMQVPVTDACWQLLFSILEVTGSLKELDLSGNSLSHSAVQSLSETLRCPHCHLETLRLASCGLTAEGCKDLVLGLSTSETLTELELSFNMLMDAGAEHLCWGLRQQNCRLRRLQLVGCGLTSSCCRDLASVLSTNPSLKKLDLQQNDLGDHGVRLLCEGLRHPVCSLTLLWLDQAPLGEELKEELRTLEKEKPALLISSRWEKPSVMNPNVGGEKTSNMFSLKRQRRESGPQRSSIGGKGESRADHCPAVPEGSSSQAVQMEPLSLSPPAPLRTFHMEPPGTEDEFLDPTGPVAAEVVDIETRSLYRVHFPKSGTYDWHNTGLHFVVRRAVTIEIEFCSWKQFLDGNMSQHSWMVAGPLLDIKAEPGSVAAVYLPHFVDLQGGQVDVSLFQVAHFKEEGMLLEKPAQVEPHYIILENPSFSPMGVLLRIFHAALPFLPITSMVLLYHQPQHKEDKFHLYLIPNDCCIRKAIDDEEKKFQFVRIHKPNLLTSLYMGSRYTMSGSGKLEIIPKELELCYRSPGEAQMFSEFYVAHVGSGFRLKMRDKKHRTVVWKALVKPGDLRPAASLGPPAAVALLSFPDTPALLHFVDRHREPLITRVTSVDSVLDKLHGQVLNEEQYEQVRAEATRPDQMRKLFSFSKSWDQTCKDRLYQALKETHPHLIMDLFEGQMWLQRGLLPPRS</sequence>
<dbReference type="PANTHER" id="PTHR46985">
    <property type="entry name" value="NACHT, LRR AND PYD DOMAINS-CONTAINING PROTEIN 1"/>
    <property type="match status" value="1"/>
</dbReference>
<dbReference type="PROSITE" id="PS50824">
    <property type="entry name" value="DAPIN"/>
    <property type="match status" value="1"/>
</dbReference>
<dbReference type="InterPro" id="IPR051249">
    <property type="entry name" value="NLRP_Inflammasome"/>
</dbReference>
<dbReference type="Ensembl" id="ENSOGAT00000005996.2">
    <property type="protein sequence ID" value="ENSOGAP00000005359.2"/>
    <property type="gene ID" value="ENSOGAG00000005990.2"/>
</dbReference>
<dbReference type="Gene3D" id="3.40.50.300">
    <property type="entry name" value="P-loop containing nucleotide triphosphate hydrolases"/>
    <property type="match status" value="1"/>
</dbReference>
<dbReference type="InterPro" id="IPR001315">
    <property type="entry name" value="CARD"/>
</dbReference>
<dbReference type="Pfam" id="PF17779">
    <property type="entry name" value="WHD_NOD2"/>
    <property type="match status" value="1"/>
</dbReference>
<dbReference type="Pfam" id="PF17776">
    <property type="entry name" value="NLRC4_HD2"/>
    <property type="match status" value="1"/>
</dbReference>
<keyword evidence="6" id="KW-1210">Necrosis</keyword>
<dbReference type="PROSITE" id="PS50209">
    <property type="entry name" value="CARD"/>
    <property type="match status" value="1"/>
</dbReference>
<evidence type="ECO:0000313" key="23">
    <source>
        <dbReference type="Ensembl" id="ENSOGAP00000005359.2"/>
    </source>
</evidence>
<evidence type="ECO:0000259" key="20">
    <source>
        <dbReference type="PROSITE" id="PS50824"/>
    </source>
</evidence>
<dbReference type="InterPro" id="IPR041267">
    <property type="entry name" value="NLRP_HD2"/>
</dbReference>
<dbReference type="InterPro" id="IPR004020">
    <property type="entry name" value="DAPIN"/>
</dbReference>
<evidence type="ECO:0000256" key="18">
    <source>
        <dbReference type="SAM" id="MobiDB-lite"/>
    </source>
</evidence>
<evidence type="ECO:0008006" key="25">
    <source>
        <dbReference type="Google" id="ProtNLM"/>
    </source>
</evidence>
<dbReference type="PANTHER" id="PTHR46985:SF3">
    <property type="entry name" value="NACHT, LRR AND PYD DOMAINS-CONTAINING PROTEIN 1"/>
    <property type="match status" value="1"/>
</dbReference>
<dbReference type="Pfam" id="PF13553">
    <property type="entry name" value="FIIND"/>
    <property type="match status" value="1"/>
</dbReference>
<evidence type="ECO:0000256" key="7">
    <source>
        <dbReference type="ARBA" id="ARBA00022614"/>
    </source>
</evidence>
<dbReference type="Pfam" id="PF05729">
    <property type="entry name" value="NACHT"/>
    <property type="match status" value="1"/>
</dbReference>
<evidence type="ECO:0000256" key="14">
    <source>
        <dbReference type="ARBA" id="ARBA00022859"/>
    </source>
</evidence>
<dbReference type="InterPro" id="IPR011029">
    <property type="entry name" value="DEATH-like_dom_sf"/>
</dbReference>
<dbReference type="GO" id="GO:0008233">
    <property type="term" value="F:peptidase activity"/>
    <property type="evidence" value="ECO:0007669"/>
    <property type="project" value="UniProtKB-KW"/>
</dbReference>
<dbReference type="STRING" id="30611.ENSOGAP00000005359"/>
<dbReference type="SUPFAM" id="SSF47986">
    <property type="entry name" value="DEATH domain"/>
    <property type="match status" value="2"/>
</dbReference>
<dbReference type="InterPro" id="IPR041075">
    <property type="entry name" value="NOD1/2_WH"/>
</dbReference>
<dbReference type="InterPro" id="IPR027417">
    <property type="entry name" value="P-loop_NTPase"/>
</dbReference>
<dbReference type="GO" id="GO:0006508">
    <property type="term" value="P:proteolysis"/>
    <property type="evidence" value="ECO:0007669"/>
    <property type="project" value="UniProtKB-KW"/>
</dbReference>
<keyword evidence="16" id="KW-1271">Inflammasome</keyword>
<dbReference type="Pfam" id="PF00619">
    <property type="entry name" value="CARD"/>
    <property type="match status" value="1"/>
</dbReference>
<dbReference type="GO" id="GO:0045087">
    <property type="term" value="P:innate immune response"/>
    <property type="evidence" value="ECO:0007669"/>
    <property type="project" value="UniProtKB-KW"/>
</dbReference>
<evidence type="ECO:0000256" key="5">
    <source>
        <dbReference type="ARBA" id="ARBA00022588"/>
    </source>
</evidence>
<dbReference type="InterPro" id="IPR025307">
    <property type="entry name" value="FIIND_dom"/>
</dbReference>
<dbReference type="InterPro" id="IPR032675">
    <property type="entry name" value="LRR_dom_sf"/>
</dbReference>
<dbReference type="EMBL" id="AAQR03150036">
    <property type="status" value="NOT_ANNOTATED_CDS"/>
    <property type="molecule type" value="Genomic_DNA"/>
</dbReference>
<protein>
    <recommendedName>
        <fullName evidence="25">NLR family pyrin domain containing 1</fullName>
    </recommendedName>
</protein>
<dbReference type="GO" id="GO:0005634">
    <property type="term" value="C:nucleus"/>
    <property type="evidence" value="ECO:0007669"/>
    <property type="project" value="UniProtKB-SubCell"/>
</dbReference>
<dbReference type="Pfam" id="PF13516">
    <property type="entry name" value="LRR_6"/>
    <property type="match status" value="3"/>
</dbReference>
<dbReference type="GO" id="GO:0042981">
    <property type="term" value="P:regulation of apoptotic process"/>
    <property type="evidence" value="ECO:0007669"/>
    <property type="project" value="InterPro"/>
</dbReference>
<dbReference type="SMART" id="SM00368">
    <property type="entry name" value="LRR_RI"/>
    <property type="match status" value="5"/>
</dbReference>
<dbReference type="EMBL" id="AAQR03150039">
    <property type="status" value="NOT_ANNOTATED_CDS"/>
    <property type="molecule type" value="Genomic_DNA"/>
</dbReference>
<dbReference type="SUPFAM" id="SSF52047">
    <property type="entry name" value="RNI-like"/>
    <property type="match status" value="1"/>
</dbReference>
<keyword evidence="5" id="KW-0399">Innate immunity</keyword>
<evidence type="ECO:0000256" key="2">
    <source>
        <dbReference type="ARBA" id="ARBA00004123"/>
    </source>
</evidence>
<dbReference type="InterPro" id="IPR007111">
    <property type="entry name" value="NACHT_NTPase"/>
</dbReference>
<dbReference type="GO" id="GO:0072558">
    <property type="term" value="C:NLRP1 inflammasome complex"/>
    <property type="evidence" value="ECO:0007669"/>
    <property type="project" value="UniProtKB-ARBA"/>
</dbReference>
<proteinExistence type="inferred from homology"/>
<feature type="domain" description="CARD" evidence="19">
    <location>
        <begin position="1381"/>
        <end position="1470"/>
    </location>
</feature>
<feature type="region of interest" description="Disordered" evidence="18">
    <location>
        <begin position="164"/>
        <end position="263"/>
    </location>
</feature>
<dbReference type="Gene3D" id="3.80.10.10">
    <property type="entry name" value="Ribonuclease Inhibitor"/>
    <property type="match status" value="1"/>
</dbReference>
<dbReference type="EMBL" id="AAQR03150034">
    <property type="status" value="NOT_ANNOTATED_CDS"/>
    <property type="molecule type" value="Genomic_DNA"/>
</dbReference>
<comment type="similarity">
    <text evidence="3">Belongs to the NLRP family.</text>
</comment>
<dbReference type="GO" id="GO:0012501">
    <property type="term" value="P:programmed cell death"/>
    <property type="evidence" value="ECO:0007669"/>
    <property type="project" value="UniProtKB-KW"/>
</dbReference>
<dbReference type="InterPro" id="IPR001611">
    <property type="entry name" value="Leu-rich_rpt"/>
</dbReference>
<evidence type="ECO:0000256" key="17">
    <source>
        <dbReference type="ARBA" id="ARBA00023242"/>
    </source>
</evidence>
<dbReference type="HOGENOM" id="CLU_002274_2_4_1"/>
<keyword evidence="15" id="KW-0395">Inflammatory response</keyword>
<dbReference type="InterPro" id="IPR033516">
    <property type="entry name" value="CARD8/ASC/NALP1_CARD"/>
</dbReference>
<dbReference type="PROSITE" id="PS51830">
    <property type="entry name" value="FIIND"/>
    <property type="match status" value="1"/>
</dbReference>
<organism evidence="23 24">
    <name type="scientific">Otolemur garnettii</name>
    <name type="common">Small-eared galago</name>
    <name type="synonym">Garnett's greater bushbaby</name>
    <dbReference type="NCBI Taxonomy" id="30611"/>
    <lineage>
        <taxon>Eukaryota</taxon>
        <taxon>Metazoa</taxon>
        <taxon>Chordata</taxon>
        <taxon>Craniata</taxon>
        <taxon>Vertebrata</taxon>
        <taxon>Euteleostomi</taxon>
        <taxon>Mammalia</taxon>
        <taxon>Eutheria</taxon>
        <taxon>Euarchontoglires</taxon>
        <taxon>Primates</taxon>
        <taxon>Strepsirrhini</taxon>
        <taxon>Lorisiformes</taxon>
        <taxon>Galagidae</taxon>
        <taxon>Otolemur</taxon>
    </lineage>
</organism>
<dbReference type="PRINTS" id="PR00364">
    <property type="entry name" value="DISEASERSIST"/>
</dbReference>
<keyword evidence="10" id="KW-0547">Nucleotide-binding</keyword>
<keyword evidence="11" id="KW-0378">Hydrolase</keyword>
<evidence type="ECO:0000256" key="11">
    <source>
        <dbReference type="ARBA" id="ARBA00022801"/>
    </source>
</evidence>
<keyword evidence="9" id="KW-0677">Repeat</keyword>
<dbReference type="Pfam" id="PF02758">
    <property type="entry name" value="PYRIN"/>
    <property type="match status" value="1"/>
</dbReference>
<evidence type="ECO:0000259" key="21">
    <source>
        <dbReference type="PROSITE" id="PS50837"/>
    </source>
</evidence>
<dbReference type="GO" id="GO:0005524">
    <property type="term" value="F:ATP binding"/>
    <property type="evidence" value="ECO:0007669"/>
    <property type="project" value="UniProtKB-KW"/>
</dbReference>
<evidence type="ECO:0000256" key="9">
    <source>
        <dbReference type="ARBA" id="ARBA00022737"/>
    </source>
</evidence>
<comment type="subcellular location">
    <subcellularLocation>
        <location evidence="1">Inflammasome</location>
    </subcellularLocation>
    <subcellularLocation>
        <location evidence="2">Nucleus</location>
    </subcellularLocation>
</comment>
<dbReference type="SUPFAM" id="SSF52540">
    <property type="entry name" value="P-loop containing nucleoside triphosphate hydrolases"/>
    <property type="match status" value="1"/>
</dbReference>
<feature type="domain" description="FIIND" evidence="22">
    <location>
        <begin position="1087"/>
        <end position="1371"/>
    </location>
</feature>
<evidence type="ECO:0000256" key="13">
    <source>
        <dbReference type="ARBA" id="ARBA00022843"/>
    </source>
</evidence>
<dbReference type="GO" id="GO:0140632">
    <property type="term" value="P:canonical inflammasome complex assembly"/>
    <property type="evidence" value="ECO:0007669"/>
    <property type="project" value="UniProtKB-ARBA"/>
</dbReference>
<feature type="compositionally biased region" description="Low complexity" evidence="18">
    <location>
        <begin position="170"/>
        <end position="183"/>
    </location>
</feature>
<feature type="domain" description="Pyrin" evidence="20">
    <location>
        <begin position="1"/>
        <end position="92"/>
    </location>
</feature>
<keyword evidence="13" id="KW-0832">Ubl conjugation</keyword>
<keyword evidence="12" id="KW-0067">ATP-binding</keyword>
<dbReference type="Proteomes" id="UP000005225">
    <property type="component" value="Unassembled WGS sequence"/>
</dbReference>
<reference evidence="23" key="3">
    <citation type="submission" date="2025-09" db="UniProtKB">
        <authorList>
            <consortium name="Ensembl"/>
        </authorList>
    </citation>
    <scope>IDENTIFICATION</scope>
</reference>
<dbReference type="OMA" id="SWMVCTC"/>
<evidence type="ECO:0000256" key="15">
    <source>
        <dbReference type="ARBA" id="ARBA00023198"/>
    </source>
</evidence>
<evidence type="ECO:0000256" key="16">
    <source>
        <dbReference type="ARBA" id="ARBA00023233"/>
    </source>
</evidence>
<evidence type="ECO:0000259" key="22">
    <source>
        <dbReference type="PROSITE" id="PS51830"/>
    </source>
</evidence>
<dbReference type="FunFam" id="3.40.50.300:FF:000897">
    <property type="entry name" value="NLR family pyrin domain containing 1"/>
    <property type="match status" value="1"/>
</dbReference>
<feature type="domain" description="NACHT" evidence="21">
    <location>
        <begin position="337"/>
        <end position="646"/>
    </location>
</feature>
<evidence type="ECO:0000256" key="8">
    <source>
        <dbReference type="ARBA" id="ARBA00022670"/>
    </source>
</evidence>
<keyword evidence="7" id="KW-0433">Leucine-rich repeat</keyword>
<dbReference type="EMBL" id="AAQR03150037">
    <property type="status" value="NOT_ANNOTATED_CDS"/>
    <property type="molecule type" value="Genomic_DNA"/>
</dbReference>
<dbReference type="EMBL" id="AAQR03150035">
    <property type="status" value="NOT_ANNOTATED_CDS"/>
    <property type="molecule type" value="Genomic_DNA"/>
</dbReference>
<evidence type="ECO:0000259" key="19">
    <source>
        <dbReference type="PROSITE" id="PS50209"/>
    </source>
</evidence>
<reference evidence="24" key="1">
    <citation type="submission" date="2011-03" db="EMBL/GenBank/DDBJ databases">
        <title>Version 3 of the genome sequence of Otolemur garnettii (Bushbaby).</title>
        <authorList>
            <consortium name="The Broad Institute Genome Sequencing Platform"/>
            <person name="Di Palma F."/>
            <person name="Johnson J."/>
            <person name="Lander E.S."/>
            <person name="Lindblad-Toh K."/>
            <person name="Jaffe D.B."/>
            <person name="Gnerre S."/>
            <person name="MacCallum I."/>
            <person name="Przybylski D."/>
            <person name="Ribeiro F.J."/>
            <person name="Burton J.N."/>
            <person name="Walker B.J."/>
            <person name="Sharpe T."/>
            <person name="Hall G."/>
        </authorList>
    </citation>
    <scope>NUCLEOTIDE SEQUENCE [LARGE SCALE GENOMIC DNA]</scope>
</reference>
<dbReference type="EMBL" id="AAQR03150038">
    <property type="status" value="NOT_ANNOTATED_CDS"/>
    <property type="molecule type" value="Genomic_DNA"/>
</dbReference>
<keyword evidence="24" id="KW-1185">Reference proteome</keyword>
<keyword evidence="17" id="KW-0539">Nucleus</keyword>
<keyword evidence="4" id="KW-0963">Cytoplasm</keyword>
<evidence type="ECO:0000256" key="10">
    <source>
        <dbReference type="ARBA" id="ARBA00022741"/>
    </source>
</evidence>
<dbReference type="eggNOG" id="ENOG502S4A4">
    <property type="taxonomic scope" value="Eukaryota"/>
</dbReference>
<dbReference type="Pfam" id="PF23679">
    <property type="entry name" value="UPA-FIIND"/>
    <property type="match status" value="1"/>
</dbReference>
<dbReference type="InParanoid" id="H0WTA0"/>
<keyword evidence="14" id="KW-0391">Immunity</keyword>
<dbReference type="CDD" id="cd08330">
    <property type="entry name" value="CARD_ASC_NALP1"/>
    <property type="match status" value="1"/>
</dbReference>
<evidence type="ECO:0000256" key="3">
    <source>
        <dbReference type="ARBA" id="ARBA00008665"/>
    </source>
</evidence>
<dbReference type="FunCoup" id="H0WTA0">
    <property type="interactions" value="1120"/>
</dbReference>
<feature type="region of interest" description="Disordered" evidence="18">
    <location>
        <begin position="1007"/>
        <end position="1063"/>
    </location>
</feature>
<keyword evidence="8" id="KW-0645">Protease</keyword>
<accession>H0WTA0</accession>
<evidence type="ECO:0000256" key="12">
    <source>
        <dbReference type="ARBA" id="ARBA00022840"/>
    </source>
</evidence>
<evidence type="ECO:0000256" key="4">
    <source>
        <dbReference type="ARBA" id="ARBA00022490"/>
    </source>
</evidence>
<evidence type="ECO:0000256" key="1">
    <source>
        <dbReference type="ARBA" id="ARBA00004110"/>
    </source>
</evidence>
<dbReference type="GeneTree" id="ENSGT00940000162176"/>
<dbReference type="Gene3D" id="1.10.533.10">
    <property type="entry name" value="Death Domain, Fas"/>
    <property type="match status" value="2"/>
</dbReference>
<dbReference type="PROSITE" id="PS50837">
    <property type="entry name" value="NACHT"/>
    <property type="match status" value="1"/>
</dbReference>